<accession>A0A8H6YWV9</accession>
<protein>
    <submittedName>
        <fullName evidence="2">Uncharacterized protein</fullName>
    </submittedName>
</protein>
<feature type="region of interest" description="Disordered" evidence="1">
    <location>
        <begin position="136"/>
        <end position="155"/>
    </location>
</feature>
<evidence type="ECO:0000313" key="2">
    <source>
        <dbReference type="EMBL" id="KAF7366707.1"/>
    </source>
</evidence>
<sequence length="256" mass="28751">MKTPNSDKPSRRFSPVRSPTHASILHSPAHPRRASHLACKENHKLFASQAVDGQGALASQVSDTQYFNQFGIDVSADALPSSPKSSTSRSFPSLLGAISQPVEPYEASPSTKSDSDSDWLSRDWMGENSWDYDSMTAAPEREPRSCSPLSEDSSPEIHPKLEPVELQLEPVELQLEPVELQLEAVQDHKSGPVNNFTKLSPFEQWVISRIRESHNGGVPLSTTLQKMKERCEFLDGMQEHYKRLLREIHFLSRELF</sequence>
<feature type="region of interest" description="Disordered" evidence="1">
    <location>
        <begin position="1"/>
        <end position="33"/>
    </location>
</feature>
<organism evidence="2 3">
    <name type="scientific">Mycena sanguinolenta</name>
    <dbReference type="NCBI Taxonomy" id="230812"/>
    <lineage>
        <taxon>Eukaryota</taxon>
        <taxon>Fungi</taxon>
        <taxon>Dikarya</taxon>
        <taxon>Basidiomycota</taxon>
        <taxon>Agaricomycotina</taxon>
        <taxon>Agaricomycetes</taxon>
        <taxon>Agaricomycetidae</taxon>
        <taxon>Agaricales</taxon>
        <taxon>Marasmiineae</taxon>
        <taxon>Mycenaceae</taxon>
        <taxon>Mycena</taxon>
    </lineage>
</organism>
<reference evidence="2" key="1">
    <citation type="submission" date="2020-05" db="EMBL/GenBank/DDBJ databases">
        <title>Mycena genomes resolve the evolution of fungal bioluminescence.</title>
        <authorList>
            <person name="Tsai I.J."/>
        </authorList>
    </citation>
    <scope>NUCLEOTIDE SEQUENCE</scope>
    <source>
        <strain evidence="2">160909Yilan</strain>
    </source>
</reference>
<feature type="region of interest" description="Disordered" evidence="1">
    <location>
        <begin position="100"/>
        <end position="120"/>
    </location>
</feature>
<evidence type="ECO:0000313" key="3">
    <source>
        <dbReference type="Proteomes" id="UP000623467"/>
    </source>
</evidence>
<dbReference type="OrthoDB" id="2878261at2759"/>
<dbReference type="Proteomes" id="UP000623467">
    <property type="component" value="Unassembled WGS sequence"/>
</dbReference>
<dbReference type="EMBL" id="JACAZH010000006">
    <property type="protein sequence ID" value="KAF7366707.1"/>
    <property type="molecule type" value="Genomic_DNA"/>
</dbReference>
<name>A0A8H6YWV9_9AGAR</name>
<comment type="caution">
    <text evidence="2">The sequence shown here is derived from an EMBL/GenBank/DDBJ whole genome shotgun (WGS) entry which is preliminary data.</text>
</comment>
<proteinExistence type="predicted"/>
<evidence type="ECO:0000256" key="1">
    <source>
        <dbReference type="SAM" id="MobiDB-lite"/>
    </source>
</evidence>
<gene>
    <name evidence="2" type="ORF">MSAN_00928800</name>
</gene>
<dbReference type="AlphaFoldDB" id="A0A8H6YWV9"/>
<keyword evidence="3" id="KW-1185">Reference proteome</keyword>